<sequence>MRGVRIEGAIRINAKGLNEHILGSAWHGNARGHDHICCESQANIEVNHLRIPDLEVTKAEKKGIHLPEIWDWMPFFSLPNLVEKINVSSSVASRLVRMLYFQGLELSFQQ</sequence>
<accession>A0A2R5EHL6</accession>
<evidence type="ECO:0000313" key="1">
    <source>
        <dbReference type="EMBL" id="GBG05997.1"/>
    </source>
</evidence>
<organism evidence="1 2">
    <name type="scientific">Paenibacillus agaridevorans</name>
    <dbReference type="NCBI Taxonomy" id="171404"/>
    <lineage>
        <taxon>Bacteria</taxon>
        <taxon>Bacillati</taxon>
        <taxon>Bacillota</taxon>
        <taxon>Bacilli</taxon>
        <taxon>Bacillales</taxon>
        <taxon>Paenibacillaceae</taxon>
        <taxon>Paenibacillus</taxon>
    </lineage>
</organism>
<gene>
    <name evidence="1" type="ORF">PAT3040_00488</name>
</gene>
<reference evidence="1 2" key="1">
    <citation type="submission" date="2017-08" db="EMBL/GenBank/DDBJ databases">
        <title>Substantial Increase in Enzyme Production by Combined Drug-Resistance Mutations in Paenibacillus agaridevorans.</title>
        <authorList>
            <person name="Tanaka Y."/>
            <person name="Funane K."/>
            <person name="Hosaka T."/>
            <person name="Shiwa Y."/>
            <person name="Fujita N."/>
            <person name="Miyazaki T."/>
            <person name="Yoshikawa H."/>
            <person name="Murakami K."/>
            <person name="Kasahara K."/>
            <person name="Inaoka T."/>
            <person name="Hiraga Y."/>
            <person name="Ochi K."/>
        </authorList>
    </citation>
    <scope>NUCLEOTIDE SEQUENCE [LARGE SCALE GENOMIC DNA]</scope>
    <source>
        <strain evidence="1 2">T-3040</strain>
    </source>
</reference>
<comment type="caution">
    <text evidence="1">The sequence shown here is derived from an EMBL/GenBank/DDBJ whole genome shotgun (WGS) entry which is preliminary data.</text>
</comment>
<keyword evidence="2" id="KW-1185">Reference proteome</keyword>
<protein>
    <submittedName>
        <fullName evidence="1">Uncharacterized protein</fullName>
    </submittedName>
</protein>
<evidence type="ECO:0000313" key="2">
    <source>
        <dbReference type="Proteomes" id="UP000245202"/>
    </source>
</evidence>
<name>A0A2R5EHL6_9BACL</name>
<dbReference type="Proteomes" id="UP000245202">
    <property type="component" value="Unassembled WGS sequence"/>
</dbReference>
<dbReference type="AlphaFoldDB" id="A0A2R5EHL6"/>
<dbReference type="EMBL" id="BDQX01000036">
    <property type="protein sequence ID" value="GBG05997.1"/>
    <property type="molecule type" value="Genomic_DNA"/>
</dbReference>
<proteinExistence type="predicted"/>